<feature type="compositionally biased region" description="Low complexity" evidence="1">
    <location>
        <begin position="219"/>
        <end position="230"/>
    </location>
</feature>
<dbReference type="AlphaFoldDB" id="A0A7C8NNJ1"/>
<evidence type="ECO:0008006" key="4">
    <source>
        <dbReference type="Google" id="ProtNLM"/>
    </source>
</evidence>
<protein>
    <recommendedName>
        <fullName evidence="4">F-box domain-containing protein</fullName>
    </recommendedName>
</protein>
<proteinExistence type="predicted"/>
<feature type="region of interest" description="Disordered" evidence="1">
    <location>
        <begin position="217"/>
        <end position="237"/>
    </location>
</feature>
<organism evidence="2 3">
    <name type="scientific">Orbilia oligospora</name>
    <name type="common">Nematode-trapping fungus</name>
    <name type="synonym">Arthrobotrys oligospora</name>
    <dbReference type="NCBI Taxonomy" id="2813651"/>
    <lineage>
        <taxon>Eukaryota</taxon>
        <taxon>Fungi</taxon>
        <taxon>Dikarya</taxon>
        <taxon>Ascomycota</taxon>
        <taxon>Pezizomycotina</taxon>
        <taxon>Orbiliomycetes</taxon>
        <taxon>Orbiliales</taxon>
        <taxon>Orbiliaceae</taxon>
        <taxon>Orbilia</taxon>
    </lineage>
</organism>
<accession>A0A7C8NNJ1</accession>
<gene>
    <name evidence="2" type="ORF">TWF102_006602</name>
</gene>
<dbReference type="Proteomes" id="UP000475325">
    <property type="component" value="Unassembled WGS sequence"/>
</dbReference>
<dbReference type="EMBL" id="WIQW01000036">
    <property type="protein sequence ID" value="KAF3096758.1"/>
    <property type="molecule type" value="Genomic_DNA"/>
</dbReference>
<name>A0A7C8NNJ1_ORBOL</name>
<reference evidence="2 3" key="1">
    <citation type="submission" date="2019-06" db="EMBL/GenBank/DDBJ databases">
        <authorList>
            <person name="Palmer J.M."/>
        </authorList>
    </citation>
    <scope>NUCLEOTIDE SEQUENCE [LARGE SCALE GENOMIC DNA]</scope>
    <source>
        <strain evidence="2 3">TWF102</strain>
    </source>
</reference>
<sequence>MPPQLPPHSTATWLSYSSPYQSSWHAGVWPQNYICPRARKSTSKIPNYILLLILEREQYTIITTLTMKIFANTIPADPSNSQTNTVCHLDAIPDEIHLDILYKIDSWKTHIAMGRAYPRWRRLIKDPAFKRIAHKARYSLDFPIHRLFTDGEAAHRILEFTINHGKIESMRVSPTDLFSKLLKLDNASVEERGIWNIELGEAGGVLEDKFIDRDKGARQAKSQGSASGQQNHKRRLSVSQGNVKFEYSERDPYSSDLLTVTDVRLGFDQVSTIREMMETSVKSLYTGQGLVAYGRIRIYFEIQPLKPSLELVLRGLVERLNDPVVEAPAFNFGSYGCSFGS</sequence>
<evidence type="ECO:0000256" key="1">
    <source>
        <dbReference type="SAM" id="MobiDB-lite"/>
    </source>
</evidence>
<comment type="caution">
    <text evidence="2">The sequence shown here is derived from an EMBL/GenBank/DDBJ whole genome shotgun (WGS) entry which is preliminary data.</text>
</comment>
<evidence type="ECO:0000313" key="2">
    <source>
        <dbReference type="EMBL" id="KAF3096758.1"/>
    </source>
</evidence>
<evidence type="ECO:0000313" key="3">
    <source>
        <dbReference type="Proteomes" id="UP000475325"/>
    </source>
</evidence>